<evidence type="ECO:0000259" key="15">
    <source>
        <dbReference type="PROSITE" id="PS51194"/>
    </source>
</evidence>
<evidence type="ECO:0000256" key="8">
    <source>
        <dbReference type="ARBA" id="ARBA00023235"/>
    </source>
</evidence>
<dbReference type="SUPFAM" id="SSF52540">
    <property type="entry name" value="P-loop containing nucleoside triphosphate hydrolases"/>
    <property type="match status" value="1"/>
</dbReference>
<keyword evidence="17" id="KW-1185">Reference proteome</keyword>
<dbReference type="Gene3D" id="1.10.10.10">
    <property type="entry name" value="Winged helix-like DNA-binding domain superfamily/Winged helix DNA-binding domain"/>
    <property type="match status" value="1"/>
</dbReference>
<evidence type="ECO:0000256" key="6">
    <source>
        <dbReference type="ARBA" id="ARBA00022840"/>
    </source>
</evidence>
<evidence type="ECO:0000256" key="13">
    <source>
        <dbReference type="SAM" id="MobiDB-lite"/>
    </source>
</evidence>
<dbReference type="GO" id="GO:0005737">
    <property type="term" value="C:cytoplasm"/>
    <property type="evidence" value="ECO:0007669"/>
    <property type="project" value="TreeGrafter"/>
</dbReference>
<dbReference type="InterPro" id="IPR004589">
    <property type="entry name" value="DNA_helicase_ATP-dep_RecQ"/>
</dbReference>
<keyword evidence="3" id="KW-0547">Nucleotide-binding</keyword>
<comment type="similarity">
    <text evidence="1">Belongs to the helicase family. RecQ subfamily.</text>
</comment>
<dbReference type="InterPro" id="IPR001650">
    <property type="entry name" value="Helicase_C-like"/>
</dbReference>
<dbReference type="Pfam" id="PF00270">
    <property type="entry name" value="DEAD"/>
    <property type="match status" value="1"/>
</dbReference>
<dbReference type="PANTHER" id="PTHR13710:SF105">
    <property type="entry name" value="ATP-DEPENDENT DNA HELICASE Q1"/>
    <property type="match status" value="1"/>
</dbReference>
<evidence type="ECO:0000256" key="9">
    <source>
        <dbReference type="ARBA" id="ARBA00034617"/>
    </source>
</evidence>
<keyword evidence="5 16" id="KW-0347">Helicase</keyword>
<dbReference type="NCBIfam" id="TIGR00614">
    <property type="entry name" value="recQ_fam"/>
    <property type="match status" value="1"/>
</dbReference>
<keyword evidence="6" id="KW-0067">ATP-binding</keyword>
<dbReference type="InterPro" id="IPR027417">
    <property type="entry name" value="P-loop_NTPase"/>
</dbReference>
<comment type="catalytic activity">
    <reaction evidence="9">
        <text>Couples ATP hydrolysis with the unwinding of duplex DNA by translocating in the 3'-5' direction.</text>
        <dbReference type="EC" id="5.6.2.4"/>
    </reaction>
</comment>
<dbReference type="GO" id="GO:0009378">
    <property type="term" value="F:four-way junction helicase activity"/>
    <property type="evidence" value="ECO:0007669"/>
    <property type="project" value="TreeGrafter"/>
</dbReference>
<dbReference type="GO" id="GO:0046872">
    <property type="term" value="F:metal ion binding"/>
    <property type="evidence" value="ECO:0007669"/>
    <property type="project" value="UniProtKB-KW"/>
</dbReference>
<dbReference type="GO" id="GO:0043590">
    <property type="term" value="C:bacterial nucleoid"/>
    <property type="evidence" value="ECO:0007669"/>
    <property type="project" value="TreeGrafter"/>
</dbReference>
<protein>
    <recommendedName>
        <fullName evidence="11">ATP-dependent DNA helicase RecQ</fullName>
        <ecNumber evidence="10">5.6.2.4</ecNumber>
    </recommendedName>
    <alternativeName>
        <fullName evidence="12">DNA 3'-5' helicase RecQ</fullName>
    </alternativeName>
</protein>
<dbReference type="OrthoDB" id="9760034at2"/>
<reference evidence="16 17" key="1">
    <citation type="submission" date="2019-04" db="EMBL/GenBank/DDBJ databases">
        <authorList>
            <person name="Jiang L."/>
        </authorList>
    </citation>
    <scope>NUCLEOTIDE SEQUENCE [LARGE SCALE GENOMIC DNA]</scope>
    <source>
        <strain evidence="16 17">YIM 131853</strain>
    </source>
</reference>
<dbReference type="Pfam" id="PF12073">
    <property type="entry name" value="DUF3553"/>
    <property type="match status" value="1"/>
</dbReference>
<dbReference type="EMBL" id="SSSM01000001">
    <property type="protein sequence ID" value="THG33164.1"/>
    <property type="molecule type" value="Genomic_DNA"/>
</dbReference>
<dbReference type="InterPro" id="IPR036388">
    <property type="entry name" value="WH-like_DNA-bd_sf"/>
</dbReference>
<name>A0A4S4FS09_9MICO</name>
<accession>A0A4S4FS09</accession>
<dbReference type="InterPro" id="IPR021938">
    <property type="entry name" value="DUF3553"/>
</dbReference>
<evidence type="ECO:0000256" key="10">
    <source>
        <dbReference type="ARBA" id="ARBA00034808"/>
    </source>
</evidence>
<evidence type="ECO:0000256" key="5">
    <source>
        <dbReference type="ARBA" id="ARBA00022806"/>
    </source>
</evidence>
<sequence>MTPRTAGSTTSHTRGAHPESAATADRSADIARVARDPFGWEQLRPGLDTAIAELVAGNDVIAVMPTGYGKSAVYKIAGALLDGPTVVVSPLIALQADQVAGIQARPTAPRAVAINSSQSERRNAEAWAELEARRAEYVFLSPEQLAKDEVVERLAAVAVSLFVVDEAHCVSAWGHDFRPDYLRLRDAVDGISRGGSRPVVLALTATGSAPVREEIVERLGMRDPVMLTHGYDRANIRLDVVRHEGEDEKRRAVIDEIVDLGGPGLLYVATRKATELFAAELSERGLRAAAYHGGLGAKQRKETHERFQADELDVVVATSAFGMGIDKPNVRFVVHAAITESIDSYYQEVGRCGRDGDPAQATLHYRPEDLGLRTFFASGKPNGNRLELVLTALQAADRPVSAEQLGDAVHLPGRSVGEAVNLLLEAGAVRQVDGGLRAVRGVKIGDAIQAARHAAEQRERIDESRIAMIRLYAETLGCRRIFLLGYFGEARDEPCGNCDTCTSGTAYEMLEQEAERAVTSDSAAFTVDQAVRHTEWGDGTVMSVEDDRITVFFGTEGYRVLSLEAITEHHLLEPA</sequence>
<feature type="region of interest" description="Disordered" evidence="13">
    <location>
        <begin position="1"/>
        <end position="28"/>
    </location>
</feature>
<dbReference type="InterPro" id="IPR032284">
    <property type="entry name" value="RecQ_Zn-bd"/>
</dbReference>
<dbReference type="SMART" id="SM00487">
    <property type="entry name" value="DEXDc"/>
    <property type="match status" value="1"/>
</dbReference>
<evidence type="ECO:0000259" key="14">
    <source>
        <dbReference type="PROSITE" id="PS51192"/>
    </source>
</evidence>
<feature type="compositionally biased region" description="Polar residues" evidence="13">
    <location>
        <begin position="1"/>
        <end position="13"/>
    </location>
</feature>
<organism evidence="16 17">
    <name type="scientific">Naasia lichenicola</name>
    <dbReference type="NCBI Taxonomy" id="2565933"/>
    <lineage>
        <taxon>Bacteria</taxon>
        <taxon>Bacillati</taxon>
        <taxon>Actinomycetota</taxon>
        <taxon>Actinomycetes</taxon>
        <taxon>Micrococcales</taxon>
        <taxon>Microbacteriaceae</taxon>
        <taxon>Naasia</taxon>
    </lineage>
</organism>
<dbReference type="InterPro" id="IPR002464">
    <property type="entry name" value="DNA/RNA_helicase_DEAH_CS"/>
</dbReference>
<dbReference type="SMART" id="SM00490">
    <property type="entry name" value="HELICc"/>
    <property type="match status" value="1"/>
</dbReference>
<dbReference type="GO" id="GO:0043138">
    <property type="term" value="F:3'-5' DNA helicase activity"/>
    <property type="evidence" value="ECO:0007669"/>
    <property type="project" value="UniProtKB-EC"/>
</dbReference>
<keyword evidence="7" id="KW-0238">DNA-binding</keyword>
<dbReference type="GO" id="GO:0005524">
    <property type="term" value="F:ATP binding"/>
    <property type="evidence" value="ECO:0007669"/>
    <property type="project" value="UniProtKB-KW"/>
</dbReference>
<feature type="domain" description="Helicase C-terminal" evidence="15">
    <location>
        <begin position="252"/>
        <end position="397"/>
    </location>
</feature>
<dbReference type="Gene3D" id="3.40.50.300">
    <property type="entry name" value="P-loop containing nucleotide triphosphate hydrolases"/>
    <property type="match status" value="2"/>
</dbReference>
<gene>
    <name evidence="16" type="ORF">E6C64_02060</name>
</gene>
<keyword evidence="2" id="KW-0479">Metal-binding</keyword>
<keyword evidence="8" id="KW-0413">Isomerase</keyword>
<dbReference type="GO" id="GO:0006281">
    <property type="term" value="P:DNA repair"/>
    <property type="evidence" value="ECO:0007669"/>
    <property type="project" value="TreeGrafter"/>
</dbReference>
<dbReference type="PROSITE" id="PS51192">
    <property type="entry name" value="HELICASE_ATP_BIND_1"/>
    <property type="match status" value="1"/>
</dbReference>
<dbReference type="PROSITE" id="PS00690">
    <property type="entry name" value="DEAH_ATP_HELICASE"/>
    <property type="match status" value="1"/>
</dbReference>
<dbReference type="CDD" id="cd17920">
    <property type="entry name" value="DEXHc_RecQ"/>
    <property type="match status" value="1"/>
</dbReference>
<evidence type="ECO:0000256" key="11">
    <source>
        <dbReference type="ARBA" id="ARBA00044535"/>
    </source>
</evidence>
<evidence type="ECO:0000256" key="1">
    <source>
        <dbReference type="ARBA" id="ARBA00005446"/>
    </source>
</evidence>
<evidence type="ECO:0000256" key="12">
    <source>
        <dbReference type="ARBA" id="ARBA00044550"/>
    </source>
</evidence>
<dbReference type="AlphaFoldDB" id="A0A4S4FS09"/>
<proteinExistence type="inferred from homology"/>
<dbReference type="EC" id="5.6.2.4" evidence="10"/>
<dbReference type="PANTHER" id="PTHR13710">
    <property type="entry name" value="DNA HELICASE RECQ FAMILY MEMBER"/>
    <property type="match status" value="1"/>
</dbReference>
<dbReference type="InterPro" id="IPR011545">
    <property type="entry name" value="DEAD/DEAH_box_helicase_dom"/>
</dbReference>
<dbReference type="GO" id="GO:0030894">
    <property type="term" value="C:replisome"/>
    <property type="evidence" value="ECO:0007669"/>
    <property type="project" value="TreeGrafter"/>
</dbReference>
<dbReference type="GO" id="GO:0016787">
    <property type="term" value="F:hydrolase activity"/>
    <property type="evidence" value="ECO:0007669"/>
    <property type="project" value="UniProtKB-KW"/>
</dbReference>
<dbReference type="Pfam" id="PF00271">
    <property type="entry name" value="Helicase_C"/>
    <property type="match status" value="1"/>
</dbReference>
<comment type="caution">
    <text evidence="16">The sequence shown here is derived from an EMBL/GenBank/DDBJ whole genome shotgun (WGS) entry which is preliminary data.</text>
</comment>
<dbReference type="Pfam" id="PF16124">
    <property type="entry name" value="RecQ_Zn_bind"/>
    <property type="match status" value="1"/>
</dbReference>
<dbReference type="GO" id="GO:0003677">
    <property type="term" value="F:DNA binding"/>
    <property type="evidence" value="ECO:0007669"/>
    <property type="project" value="UniProtKB-KW"/>
</dbReference>
<dbReference type="InterPro" id="IPR014001">
    <property type="entry name" value="Helicase_ATP-bd"/>
</dbReference>
<dbReference type="Proteomes" id="UP000309133">
    <property type="component" value="Unassembled WGS sequence"/>
</dbReference>
<evidence type="ECO:0000256" key="7">
    <source>
        <dbReference type="ARBA" id="ARBA00023125"/>
    </source>
</evidence>
<evidence type="ECO:0000256" key="3">
    <source>
        <dbReference type="ARBA" id="ARBA00022741"/>
    </source>
</evidence>
<evidence type="ECO:0000256" key="2">
    <source>
        <dbReference type="ARBA" id="ARBA00022723"/>
    </source>
</evidence>
<dbReference type="PROSITE" id="PS51194">
    <property type="entry name" value="HELICASE_CTER"/>
    <property type="match status" value="1"/>
</dbReference>
<evidence type="ECO:0000256" key="4">
    <source>
        <dbReference type="ARBA" id="ARBA00022801"/>
    </source>
</evidence>
<dbReference type="GO" id="GO:0006310">
    <property type="term" value="P:DNA recombination"/>
    <property type="evidence" value="ECO:0007669"/>
    <property type="project" value="InterPro"/>
</dbReference>
<keyword evidence="4 16" id="KW-0378">Hydrolase</keyword>
<feature type="domain" description="Helicase ATP-binding" evidence="14">
    <location>
        <begin position="51"/>
        <end position="225"/>
    </location>
</feature>
<evidence type="ECO:0000313" key="17">
    <source>
        <dbReference type="Proteomes" id="UP000309133"/>
    </source>
</evidence>
<evidence type="ECO:0000313" key="16">
    <source>
        <dbReference type="EMBL" id="THG33164.1"/>
    </source>
</evidence>